<proteinExistence type="predicted"/>
<dbReference type="STRING" id="320787.CA2015_4784"/>
<dbReference type="AlphaFoldDB" id="A0A0H4PM08"/>
<keyword evidence="1" id="KW-1133">Transmembrane helix</keyword>
<dbReference type="KEGG" id="camu:CA2015_4784"/>
<gene>
    <name evidence="2" type="ORF">CA2015_4784</name>
</gene>
<sequence>MKKQVSKMTDKELDDFFKKLSSEPDIHYVPQDWVNFEKKLTDNKGGHLLNGARWTLFGSLVLVGFLLAVWMTVTNSQIQPTIGSDIQMEASSFKTETDEIKNKVKPPDLPIASIEISEKNKVQIVVDSSTKYNQTKLNLALRRTSEKVKKHQIPPLNWNSDSKWKVFDALNRQMEWGKNLKIVGKSLIHVQNETKLIRKNKIALFLMASPDFSAVQFNHIPSSGRNFGASLEYFFDESWSVSLGVIHDLKTYRQGEGYWEGYNKAHKFLVGDCWIIEVPLNFKYYPIKKLKNNWFISSGLSSYFMLKEKYSLFYEYKNGKAYSEDIVINGNNQHVFGIWNFGFGYEQKVGKKFAIQAEPYFRLPLVGIGQGDLDLKSMGIFFGIKYYPSNHTNKF</sequence>
<accession>A0A0H4PM08</accession>
<reference evidence="2 3" key="1">
    <citation type="submission" date="2015-07" db="EMBL/GenBank/DDBJ databases">
        <authorList>
            <person name="Kim K.M."/>
        </authorList>
    </citation>
    <scope>NUCLEOTIDE SEQUENCE [LARGE SCALE GENOMIC DNA]</scope>
    <source>
        <strain evidence="2 3">KCTC 12363</strain>
    </source>
</reference>
<name>A0A0H4PM08_9BACT</name>
<dbReference type="Proteomes" id="UP000036520">
    <property type="component" value="Chromosome"/>
</dbReference>
<keyword evidence="1" id="KW-0472">Membrane</keyword>
<keyword evidence="1" id="KW-0812">Transmembrane</keyword>
<organism evidence="2 3">
    <name type="scientific">Cyclobacterium amurskyense</name>
    <dbReference type="NCBI Taxonomy" id="320787"/>
    <lineage>
        <taxon>Bacteria</taxon>
        <taxon>Pseudomonadati</taxon>
        <taxon>Bacteroidota</taxon>
        <taxon>Cytophagia</taxon>
        <taxon>Cytophagales</taxon>
        <taxon>Cyclobacteriaceae</taxon>
        <taxon>Cyclobacterium</taxon>
    </lineage>
</organism>
<dbReference type="EMBL" id="CP012040">
    <property type="protein sequence ID" value="AKP54108.1"/>
    <property type="molecule type" value="Genomic_DNA"/>
</dbReference>
<evidence type="ECO:0000313" key="2">
    <source>
        <dbReference type="EMBL" id="AKP54108.1"/>
    </source>
</evidence>
<dbReference type="RefSeq" id="WP_048644127.1">
    <property type="nucleotide sequence ID" value="NZ_CP012040.1"/>
</dbReference>
<dbReference type="OrthoDB" id="1523584at2"/>
<evidence type="ECO:0008006" key="4">
    <source>
        <dbReference type="Google" id="ProtNLM"/>
    </source>
</evidence>
<protein>
    <recommendedName>
        <fullName evidence="4">Outer membrane protein beta-barrel domain-containing protein</fullName>
    </recommendedName>
</protein>
<dbReference type="PATRIC" id="fig|320787.5.peg.5235"/>
<feature type="transmembrane region" description="Helical" evidence="1">
    <location>
        <begin position="54"/>
        <end position="73"/>
    </location>
</feature>
<evidence type="ECO:0000313" key="3">
    <source>
        <dbReference type="Proteomes" id="UP000036520"/>
    </source>
</evidence>
<evidence type="ECO:0000256" key="1">
    <source>
        <dbReference type="SAM" id="Phobius"/>
    </source>
</evidence>
<keyword evidence="3" id="KW-1185">Reference proteome</keyword>